<gene>
    <name evidence="3" type="ORF">TVAG_497230</name>
</gene>
<dbReference type="GO" id="GO:0016787">
    <property type="term" value="F:hydrolase activity"/>
    <property type="evidence" value="ECO:0007669"/>
    <property type="project" value="UniProtKB-KW"/>
</dbReference>
<dbReference type="VEuPathDB" id="TrichDB:TVAG_497230"/>
<feature type="domain" description="BD-FAE-like" evidence="2">
    <location>
        <begin position="109"/>
        <end position="199"/>
    </location>
</feature>
<evidence type="ECO:0000313" key="4">
    <source>
        <dbReference type="Proteomes" id="UP000001542"/>
    </source>
</evidence>
<dbReference type="OrthoDB" id="433474at2759"/>
<reference evidence="3" key="1">
    <citation type="submission" date="2006-10" db="EMBL/GenBank/DDBJ databases">
        <authorList>
            <person name="Amadeo P."/>
            <person name="Zhao Q."/>
            <person name="Wortman J."/>
            <person name="Fraser-Liggett C."/>
            <person name="Carlton J."/>
        </authorList>
    </citation>
    <scope>NUCLEOTIDE SEQUENCE</scope>
    <source>
        <strain evidence="3">G3</strain>
    </source>
</reference>
<dbReference type="InterPro" id="IPR029058">
    <property type="entry name" value="AB_hydrolase_fold"/>
</dbReference>
<dbReference type="PANTHER" id="PTHR48081:SF6">
    <property type="entry name" value="PEPTIDASE S9 PROLYL OLIGOPEPTIDASE CATALYTIC DOMAIN-CONTAINING PROTEIN"/>
    <property type="match status" value="1"/>
</dbReference>
<dbReference type="SUPFAM" id="SSF53474">
    <property type="entry name" value="alpha/beta-Hydrolases"/>
    <property type="match status" value="1"/>
</dbReference>
<dbReference type="Gene3D" id="3.40.50.1820">
    <property type="entry name" value="alpha/beta hydrolase"/>
    <property type="match status" value="1"/>
</dbReference>
<protein>
    <recommendedName>
        <fullName evidence="2">BD-FAE-like domain-containing protein</fullName>
    </recommendedName>
</protein>
<reference evidence="3" key="2">
    <citation type="journal article" date="2007" name="Science">
        <title>Draft genome sequence of the sexually transmitted pathogen Trichomonas vaginalis.</title>
        <authorList>
            <person name="Carlton J.M."/>
            <person name="Hirt R.P."/>
            <person name="Silva J.C."/>
            <person name="Delcher A.L."/>
            <person name="Schatz M."/>
            <person name="Zhao Q."/>
            <person name="Wortman J.R."/>
            <person name="Bidwell S.L."/>
            <person name="Alsmark U.C.M."/>
            <person name="Besteiro S."/>
            <person name="Sicheritz-Ponten T."/>
            <person name="Noel C.J."/>
            <person name="Dacks J.B."/>
            <person name="Foster P.G."/>
            <person name="Simillion C."/>
            <person name="Van de Peer Y."/>
            <person name="Miranda-Saavedra D."/>
            <person name="Barton G.J."/>
            <person name="Westrop G.D."/>
            <person name="Mueller S."/>
            <person name="Dessi D."/>
            <person name="Fiori P.L."/>
            <person name="Ren Q."/>
            <person name="Paulsen I."/>
            <person name="Zhang H."/>
            <person name="Bastida-Corcuera F.D."/>
            <person name="Simoes-Barbosa A."/>
            <person name="Brown M.T."/>
            <person name="Hayes R.D."/>
            <person name="Mukherjee M."/>
            <person name="Okumura C.Y."/>
            <person name="Schneider R."/>
            <person name="Smith A.J."/>
            <person name="Vanacova S."/>
            <person name="Villalvazo M."/>
            <person name="Haas B.J."/>
            <person name="Pertea M."/>
            <person name="Feldblyum T.V."/>
            <person name="Utterback T.R."/>
            <person name="Shu C.L."/>
            <person name="Osoegawa K."/>
            <person name="de Jong P.J."/>
            <person name="Hrdy I."/>
            <person name="Horvathova L."/>
            <person name="Zubacova Z."/>
            <person name="Dolezal P."/>
            <person name="Malik S.B."/>
            <person name="Logsdon J.M. Jr."/>
            <person name="Henze K."/>
            <person name="Gupta A."/>
            <person name="Wang C.C."/>
            <person name="Dunne R.L."/>
            <person name="Upcroft J.A."/>
            <person name="Upcroft P."/>
            <person name="White O."/>
            <person name="Salzberg S.L."/>
            <person name="Tang P."/>
            <person name="Chiu C.-H."/>
            <person name="Lee Y.-S."/>
            <person name="Embley T.M."/>
            <person name="Coombs G.H."/>
            <person name="Mottram J.C."/>
            <person name="Tachezy J."/>
            <person name="Fraser-Liggett C.M."/>
            <person name="Johnson P.J."/>
        </authorList>
    </citation>
    <scope>NUCLEOTIDE SEQUENCE [LARGE SCALE GENOMIC DNA]</scope>
    <source>
        <strain evidence="3">G3</strain>
    </source>
</reference>
<accession>A2EGW5</accession>
<sequence length="293" mass="32450">MKTFTINSSISEVINYDKFRGFGHLIFPTEFAHNINSMKINQVSSLLPYHSNISPTESVDLINKLVNRIDSGETIFYEIYSKSEKEKDPQKENTGLFYFPGEPNAPFAVICARGGFQYVGSIHESFPHADYLSQQGFNAFALAYRTGGADDACEDLAKALNFIFDHSKELNVSTKGYSLWGGSAGARMAAYLGSYGPQSFNGKPISRPGAIIMQYTGHTDFTRNDPPTFAVCGTNDGIANYRIMERRINNLKSAGIDAEFLKIPGMSHGFGLGKGTNAEGWIDKAIEFWKRQL</sequence>
<dbReference type="SMR" id="A2EGW5"/>
<organism evidence="3 4">
    <name type="scientific">Trichomonas vaginalis (strain ATCC PRA-98 / G3)</name>
    <dbReference type="NCBI Taxonomy" id="412133"/>
    <lineage>
        <taxon>Eukaryota</taxon>
        <taxon>Metamonada</taxon>
        <taxon>Parabasalia</taxon>
        <taxon>Trichomonadida</taxon>
        <taxon>Trichomonadidae</taxon>
        <taxon>Trichomonas</taxon>
    </lineage>
</organism>
<dbReference type="AlphaFoldDB" id="A2EGW5"/>
<evidence type="ECO:0000256" key="1">
    <source>
        <dbReference type="ARBA" id="ARBA00022801"/>
    </source>
</evidence>
<proteinExistence type="predicted"/>
<evidence type="ECO:0000313" key="3">
    <source>
        <dbReference type="EMBL" id="EAY08099.1"/>
    </source>
</evidence>
<dbReference type="InterPro" id="IPR049492">
    <property type="entry name" value="BD-FAE-like_dom"/>
</dbReference>
<dbReference type="Proteomes" id="UP000001542">
    <property type="component" value="Unassembled WGS sequence"/>
</dbReference>
<evidence type="ECO:0000259" key="2">
    <source>
        <dbReference type="Pfam" id="PF20434"/>
    </source>
</evidence>
<dbReference type="EMBL" id="DS113385">
    <property type="protein sequence ID" value="EAY08099.1"/>
    <property type="molecule type" value="Genomic_DNA"/>
</dbReference>
<dbReference type="InterPro" id="IPR050300">
    <property type="entry name" value="GDXG_lipolytic_enzyme"/>
</dbReference>
<dbReference type="VEuPathDB" id="TrichDB:TVAGG3_0803560"/>
<dbReference type="KEGG" id="tva:4765996"/>
<keyword evidence="1" id="KW-0378">Hydrolase</keyword>
<dbReference type="RefSeq" id="XP_001320322.1">
    <property type="nucleotide sequence ID" value="XM_001320287.1"/>
</dbReference>
<name>A2EGW5_TRIV3</name>
<keyword evidence="4" id="KW-1185">Reference proteome</keyword>
<dbReference type="InParanoid" id="A2EGW5"/>
<dbReference type="Pfam" id="PF20434">
    <property type="entry name" value="BD-FAE"/>
    <property type="match status" value="1"/>
</dbReference>
<dbReference type="PANTHER" id="PTHR48081">
    <property type="entry name" value="AB HYDROLASE SUPERFAMILY PROTEIN C4A8.06C"/>
    <property type="match status" value="1"/>
</dbReference>